<dbReference type="eggNOG" id="COG0531">
    <property type="taxonomic scope" value="Bacteria"/>
</dbReference>
<dbReference type="InterPro" id="IPR050367">
    <property type="entry name" value="APC_superfamily"/>
</dbReference>
<dbReference type="AlphaFoldDB" id="K6WDP2"/>
<dbReference type="Pfam" id="PF13520">
    <property type="entry name" value="AA_permease_2"/>
    <property type="match status" value="1"/>
</dbReference>
<evidence type="ECO:0000256" key="4">
    <source>
        <dbReference type="ARBA" id="ARBA00022989"/>
    </source>
</evidence>
<dbReference type="OrthoDB" id="3790922at2"/>
<accession>K6WDP2</accession>
<feature type="transmembrane region" description="Helical" evidence="6">
    <location>
        <begin position="110"/>
        <end position="129"/>
    </location>
</feature>
<dbReference type="EMBL" id="BAHC01000151">
    <property type="protein sequence ID" value="GAB91836.1"/>
    <property type="molecule type" value="Genomic_DNA"/>
</dbReference>
<feature type="transmembrane region" description="Helical" evidence="6">
    <location>
        <begin position="336"/>
        <end position="358"/>
    </location>
</feature>
<protein>
    <submittedName>
        <fullName evidence="7">Putative amino acid transporter</fullName>
    </submittedName>
</protein>
<feature type="transmembrane region" description="Helical" evidence="6">
    <location>
        <begin position="54"/>
        <end position="74"/>
    </location>
</feature>
<comment type="subcellular location">
    <subcellularLocation>
        <location evidence="1">Cell membrane</location>
        <topology evidence="1">Multi-pass membrane protein</topology>
    </subcellularLocation>
</comment>
<feature type="transmembrane region" description="Helical" evidence="6">
    <location>
        <begin position="198"/>
        <end position="217"/>
    </location>
</feature>
<organism evidence="7 8">
    <name type="scientific">Gordonia rhizosphera NBRC 16068</name>
    <dbReference type="NCBI Taxonomy" id="1108045"/>
    <lineage>
        <taxon>Bacteria</taxon>
        <taxon>Bacillati</taxon>
        <taxon>Actinomycetota</taxon>
        <taxon>Actinomycetes</taxon>
        <taxon>Mycobacteriales</taxon>
        <taxon>Gordoniaceae</taxon>
        <taxon>Gordonia</taxon>
    </lineage>
</organism>
<dbReference type="PANTHER" id="PTHR42770:SF7">
    <property type="entry name" value="MEMBRANE PROTEIN"/>
    <property type="match status" value="1"/>
</dbReference>
<feature type="transmembrane region" description="Helical" evidence="6">
    <location>
        <begin position="166"/>
        <end position="186"/>
    </location>
</feature>
<dbReference type="PANTHER" id="PTHR42770">
    <property type="entry name" value="AMINO ACID TRANSPORTER-RELATED"/>
    <property type="match status" value="1"/>
</dbReference>
<evidence type="ECO:0000256" key="2">
    <source>
        <dbReference type="ARBA" id="ARBA00022475"/>
    </source>
</evidence>
<keyword evidence="4 6" id="KW-1133">Transmembrane helix</keyword>
<feature type="transmembrane region" description="Helical" evidence="6">
    <location>
        <begin position="237"/>
        <end position="255"/>
    </location>
</feature>
<dbReference type="Gene3D" id="1.20.1740.10">
    <property type="entry name" value="Amino acid/polyamine transporter I"/>
    <property type="match status" value="1"/>
</dbReference>
<keyword evidence="8" id="KW-1185">Reference proteome</keyword>
<dbReference type="GO" id="GO:0022857">
    <property type="term" value="F:transmembrane transporter activity"/>
    <property type="evidence" value="ECO:0007669"/>
    <property type="project" value="InterPro"/>
</dbReference>
<comment type="caution">
    <text evidence="7">The sequence shown here is derived from an EMBL/GenBank/DDBJ whole genome shotgun (WGS) entry which is preliminary data.</text>
</comment>
<keyword evidence="3 6" id="KW-0812">Transmembrane</keyword>
<evidence type="ECO:0000256" key="6">
    <source>
        <dbReference type="SAM" id="Phobius"/>
    </source>
</evidence>
<sequence>MSSGETIRGRSPVAGLRRAQLSFAEVLGQSVAAVAPSAVMVTVPALVIPAAGRWTVPVFVVTTVLFLAVGYCISQFSTRMIAVSGLYSYTVKGLGPTAGIGAGWSVVIGYAGAAMASTVGAAAYLTALLHRVGVPDGRATIGVLVVVVGAVALALMVRGIQLSARISLSIEVFAVVAAATVLTAAALRGDSPSPTGSLGDGAIGFALLLATTSFVGFESATTLAREARHPFIAVTRAVRWSPLVLGVLYVFAAVAQSGHTAPATTGTVPIVLNLPSSHGIGSGVLSVLLELGITASWMACVIGSCTALSRTLFAMGREGVVPAAMGRTHRTFHTPVTALLVVMPLVTLVPLIYLVAAGSARSTLIGMLAISAHGYICAYLLVCVAAPAFLRQIGELGRLPVIIGALAALALVAIIVWAALTIDAPVWIATATYAALVLGGFAVYALRRRRDPGLPARVGVFDETTSDQVINDYDPWQVRR</sequence>
<gene>
    <name evidence="7" type="ORF">GORHZ_151_00080</name>
</gene>
<dbReference type="GO" id="GO:0005886">
    <property type="term" value="C:plasma membrane"/>
    <property type="evidence" value="ECO:0007669"/>
    <property type="project" value="UniProtKB-SubCell"/>
</dbReference>
<dbReference type="InterPro" id="IPR002293">
    <property type="entry name" value="AA/rel_permease1"/>
</dbReference>
<evidence type="ECO:0000256" key="1">
    <source>
        <dbReference type="ARBA" id="ARBA00004651"/>
    </source>
</evidence>
<reference evidence="7 8" key="1">
    <citation type="submission" date="2012-08" db="EMBL/GenBank/DDBJ databases">
        <title>Whole genome shotgun sequence of Gordonia rhizosphera NBRC 16068.</title>
        <authorList>
            <person name="Takarada H."/>
            <person name="Isaki S."/>
            <person name="Hosoyama A."/>
            <person name="Tsuchikane K."/>
            <person name="Katsumata H."/>
            <person name="Baba S."/>
            <person name="Ohji S."/>
            <person name="Yamazaki S."/>
            <person name="Fujita N."/>
        </authorList>
    </citation>
    <scope>NUCLEOTIDE SEQUENCE [LARGE SCALE GENOMIC DNA]</scope>
    <source>
        <strain evidence="7 8">NBRC 16068</strain>
    </source>
</reference>
<dbReference type="STRING" id="1108045.GORHZ_151_00080"/>
<name>K6WDP2_9ACTN</name>
<feature type="transmembrane region" description="Helical" evidence="6">
    <location>
        <begin position="141"/>
        <end position="160"/>
    </location>
</feature>
<feature type="transmembrane region" description="Helical" evidence="6">
    <location>
        <begin position="364"/>
        <end position="389"/>
    </location>
</feature>
<keyword evidence="2" id="KW-1003">Cell membrane</keyword>
<proteinExistence type="predicted"/>
<feature type="transmembrane region" description="Helical" evidence="6">
    <location>
        <begin position="26"/>
        <end position="48"/>
    </location>
</feature>
<evidence type="ECO:0000256" key="3">
    <source>
        <dbReference type="ARBA" id="ARBA00022692"/>
    </source>
</evidence>
<feature type="transmembrane region" description="Helical" evidence="6">
    <location>
        <begin position="426"/>
        <end position="446"/>
    </location>
</feature>
<dbReference type="Proteomes" id="UP000008363">
    <property type="component" value="Unassembled WGS sequence"/>
</dbReference>
<dbReference type="PIRSF" id="PIRSF006060">
    <property type="entry name" value="AA_transporter"/>
    <property type="match status" value="1"/>
</dbReference>
<feature type="transmembrane region" description="Helical" evidence="6">
    <location>
        <begin position="401"/>
        <end position="420"/>
    </location>
</feature>
<keyword evidence="5 6" id="KW-0472">Membrane</keyword>
<evidence type="ECO:0000313" key="7">
    <source>
        <dbReference type="EMBL" id="GAB91836.1"/>
    </source>
</evidence>
<evidence type="ECO:0000313" key="8">
    <source>
        <dbReference type="Proteomes" id="UP000008363"/>
    </source>
</evidence>
<evidence type="ECO:0000256" key="5">
    <source>
        <dbReference type="ARBA" id="ARBA00023136"/>
    </source>
</evidence>
<dbReference type="RefSeq" id="WP_006335735.1">
    <property type="nucleotide sequence ID" value="NZ_BAHC01000151.1"/>
</dbReference>